<dbReference type="AlphaFoldDB" id="A0AAD6RW99"/>
<dbReference type="Proteomes" id="UP001218188">
    <property type="component" value="Unassembled WGS sequence"/>
</dbReference>
<evidence type="ECO:0000313" key="1">
    <source>
        <dbReference type="EMBL" id="KAJ7016489.1"/>
    </source>
</evidence>
<keyword evidence="2" id="KW-1185">Reference proteome</keyword>
<evidence type="ECO:0000313" key="2">
    <source>
        <dbReference type="Proteomes" id="UP001218188"/>
    </source>
</evidence>
<sequence>MSALDHDVVVQIVSFGDAKSDLKNWATVSRDWTHPVQVKLFRTVNLVHWDASTQVTVTGLQMSAHLQLLIRHITLAVSAPLLCRVTSMGLINLVSCAIIGDVGTQELVQYVRAILQIGSLERVRLAGNFGSTDVLSSVFELHSSKIKHVDVLGVLFNGVAPAVSTFVHHSQTRLESLAMSNISLEWTQTQHFPFILAQLSRIRTAKSTDNMPFDVGRVQCLQIINTPQENTFTTLPRFSAVTYLHVDVHAAGFPALLGALNALPAPRPLEHLSVSTHLDVISSPKLPAWRTQLTLRSLAELDEGLLRIQLPMLKVVRMRPWRALTDAQIVVARQSMPGLESRMILHFGKERVAECRFDEQTGDEWMA</sequence>
<evidence type="ECO:0008006" key="3">
    <source>
        <dbReference type="Google" id="ProtNLM"/>
    </source>
</evidence>
<gene>
    <name evidence="1" type="ORF">C8F04DRAFT_1202047</name>
</gene>
<proteinExistence type="predicted"/>
<dbReference type="SUPFAM" id="SSF52047">
    <property type="entry name" value="RNI-like"/>
    <property type="match status" value="1"/>
</dbReference>
<dbReference type="EMBL" id="JARJCM010000496">
    <property type="protein sequence ID" value="KAJ7016489.1"/>
    <property type="molecule type" value="Genomic_DNA"/>
</dbReference>
<protein>
    <recommendedName>
        <fullName evidence="3">F-box domain-containing protein</fullName>
    </recommendedName>
</protein>
<dbReference type="Gene3D" id="3.80.10.10">
    <property type="entry name" value="Ribonuclease Inhibitor"/>
    <property type="match status" value="1"/>
</dbReference>
<name>A0AAD6RW99_9AGAR</name>
<organism evidence="1 2">
    <name type="scientific">Mycena alexandri</name>
    <dbReference type="NCBI Taxonomy" id="1745969"/>
    <lineage>
        <taxon>Eukaryota</taxon>
        <taxon>Fungi</taxon>
        <taxon>Dikarya</taxon>
        <taxon>Basidiomycota</taxon>
        <taxon>Agaricomycotina</taxon>
        <taxon>Agaricomycetes</taxon>
        <taxon>Agaricomycetidae</taxon>
        <taxon>Agaricales</taxon>
        <taxon>Marasmiineae</taxon>
        <taxon>Mycenaceae</taxon>
        <taxon>Mycena</taxon>
    </lineage>
</organism>
<comment type="caution">
    <text evidence="1">The sequence shown here is derived from an EMBL/GenBank/DDBJ whole genome shotgun (WGS) entry which is preliminary data.</text>
</comment>
<accession>A0AAD6RW99</accession>
<reference evidence="1" key="1">
    <citation type="submission" date="2023-03" db="EMBL/GenBank/DDBJ databases">
        <title>Massive genome expansion in bonnet fungi (Mycena s.s.) driven by repeated elements and novel gene families across ecological guilds.</title>
        <authorList>
            <consortium name="Lawrence Berkeley National Laboratory"/>
            <person name="Harder C.B."/>
            <person name="Miyauchi S."/>
            <person name="Viragh M."/>
            <person name="Kuo A."/>
            <person name="Thoen E."/>
            <person name="Andreopoulos B."/>
            <person name="Lu D."/>
            <person name="Skrede I."/>
            <person name="Drula E."/>
            <person name="Henrissat B."/>
            <person name="Morin E."/>
            <person name="Kohler A."/>
            <person name="Barry K."/>
            <person name="LaButti K."/>
            <person name="Morin E."/>
            <person name="Salamov A."/>
            <person name="Lipzen A."/>
            <person name="Mereny Z."/>
            <person name="Hegedus B."/>
            <person name="Baldrian P."/>
            <person name="Stursova M."/>
            <person name="Weitz H."/>
            <person name="Taylor A."/>
            <person name="Grigoriev I.V."/>
            <person name="Nagy L.G."/>
            <person name="Martin F."/>
            <person name="Kauserud H."/>
        </authorList>
    </citation>
    <scope>NUCLEOTIDE SEQUENCE</scope>
    <source>
        <strain evidence="1">CBHHK200</strain>
    </source>
</reference>
<dbReference type="InterPro" id="IPR032675">
    <property type="entry name" value="LRR_dom_sf"/>
</dbReference>